<dbReference type="GO" id="GO:0004581">
    <property type="term" value="F:dolichyl-phosphate beta-glucosyltransferase activity"/>
    <property type="evidence" value="ECO:0007669"/>
    <property type="project" value="UniProtKB-EC"/>
</dbReference>
<comment type="subcellular location">
    <subcellularLocation>
        <location evidence="1">Endoplasmic reticulum membrane</location>
        <topology evidence="1">Single-pass membrane protein</topology>
    </subcellularLocation>
</comment>
<dbReference type="Gene3D" id="3.90.550.10">
    <property type="entry name" value="Spore Coat Polysaccharide Biosynthesis Protein SpsA, Chain A"/>
    <property type="match status" value="1"/>
</dbReference>
<dbReference type="PANTHER" id="PTHR10859">
    <property type="entry name" value="GLYCOSYL TRANSFERASE"/>
    <property type="match status" value="1"/>
</dbReference>
<evidence type="ECO:0000256" key="7">
    <source>
        <dbReference type="ARBA" id="ARBA00022692"/>
    </source>
</evidence>
<dbReference type="EC" id="2.4.1.117" evidence="4"/>
<keyword evidence="7" id="KW-0812">Transmembrane</keyword>
<dbReference type="PANTHER" id="PTHR10859:SF91">
    <property type="entry name" value="DOLICHYL-PHOSPHATE BETA-GLUCOSYLTRANSFERASE"/>
    <property type="match status" value="1"/>
</dbReference>
<dbReference type="SUPFAM" id="SSF53448">
    <property type="entry name" value="Nucleotide-diphospho-sugar transferases"/>
    <property type="match status" value="1"/>
</dbReference>
<comment type="catalytic activity">
    <reaction evidence="12">
        <text>a di-trans,poly-cis-dolichyl phosphate + UDP-alpha-D-glucose = a di-trans,poly-cis-dolichyl beta-D-glucosyl phosphate + UDP</text>
        <dbReference type="Rhea" id="RHEA:15401"/>
        <dbReference type="Rhea" id="RHEA-COMP:19498"/>
        <dbReference type="Rhea" id="RHEA-COMP:19502"/>
        <dbReference type="ChEBI" id="CHEBI:57525"/>
        <dbReference type="ChEBI" id="CHEBI:57683"/>
        <dbReference type="ChEBI" id="CHEBI:58223"/>
        <dbReference type="ChEBI" id="CHEBI:58885"/>
        <dbReference type="EC" id="2.4.1.117"/>
    </reaction>
    <physiologicalReaction direction="left-to-right" evidence="12">
        <dbReference type="Rhea" id="RHEA:15402"/>
    </physiologicalReaction>
</comment>
<evidence type="ECO:0000256" key="10">
    <source>
        <dbReference type="ARBA" id="ARBA00022989"/>
    </source>
</evidence>
<comment type="similarity">
    <text evidence="3">Belongs to the glycosyltransferase 2 family.</text>
</comment>
<evidence type="ECO:0000256" key="5">
    <source>
        <dbReference type="ARBA" id="ARBA00022676"/>
    </source>
</evidence>
<reference evidence="14 15" key="1">
    <citation type="journal article" date="2016" name="Nat. Commun.">
        <title>Thousands of microbial genomes shed light on interconnected biogeochemical processes in an aquifer system.</title>
        <authorList>
            <person name="Anantharaman K."/>
            <person name="Brown C.T."/>
            <person name="Hug L.A."/>
            <person name="Sharon I."/>
            <person name="Castelle C.J."/>
            <person name="Probst A.J."/>
            <person name="Thomas B.C."/>
            <person name="Singh A."/>
            <person name="Wilkins M.J."/>
            <person name="Karaoz U."/>
            <person name="Brodie E.L."/>
            <person name="Williams K.H."/>
            <person name="Hubbard S.S."/>
            <person name="Banfield J.F."/>
        </authorList>
    </citation>
    <scope>NUCLEOTIDE SEQUENCE [LARGE SCALE GENOMIC DNA]</scope>
</reference>
<organism evidence="14 15">
    <name type="scientific">Candidatus Tagabacteria bacterium RIFCSPLOWO2_01_FULL_39_11</name>
    <dbReference type="NCBI Taxonomy" id="1802295"/>
    <lineage>
        <taxon>Bacteria</taxon>
        <taxon>Candidatus Tagaibacteriota</taxon>
    </lineage>
</organism>
<evidence type="ECO:0000313" key="14">
    <source>
        <dbReference type="EMBL" id="OHA14113.1"/>
    </source>
</evidence>
<comment type="pathway">
    <text evidence="2">Protein modification; protein glycosylation.</text>
</comment>
<dbReference type="EMBL" id="MHQZ01000017">
    <property type="protein sequence ID" value="OHA14113.1"/>
    <property type="molecule type" value="Genomic_DNA"/>
</dbReference>
<accession>A0A1G2LRE7</accession>
<keyword evidence="5" id="KW-0328">Glycosyltransferase</keyword>
<evidence type="ECO:0000256" key="6">
    <source>
        <dbReference type="ARBA" id="ARBA00022679"/>
    </source>
</evidence>
<keyword evidence="11" id="KW-0472">Membrane</keyword>
<dbReference type="InterPro" id="IPR001173">
    <property type="entry name" value="Glyco_trans_2-like"/>
</dbReference>
<keyword evidence="6" id="KW-0808">Transferase</keyword>
<evidence type="ECO:0000256" key="8">
    <source>
        <dbReference type="ARBA" id="ARBA00022824"/>
    </source>
</evidence>
<evidence type="ECO:0000313" key="15">
    <source>
        <dbReference type="Proteomes" id="UP000178302"/>
    </source>
</evidence>
<keyword evidence="8" id="KW-0256">Endoplasmic reticulum</keyword>
<evidence type="ECO:0000256" key="11">
    <source>
        <dbReference type="ARBA" id="ARBA00023136"/>
    </source>
</evidence>
<comment type="caution">
    <text evidence="14">The sequence shown here is derived from an EMBL/GenBank/DDBJ whole genome shotgun (WGS) entry which is preliminary data.</text>
</comment>
<evidence type="ECO:0000256" key="2">
    <source>
        <dbReference type="ARBA" id="ARBA00004922"/>
    </source>
</evidence>
<keyword evidence="10" id="KW-1133">Transmembrane helix</keyword>
<evidence type="ECO:0000256" key="12">
    <source>
        <dbReference type="ARBA" id="ARBA00045097"/>
    </source>
</evidence>
<protein>
    <recommendedName>
        <fullName evidence="4">dolichyl-phosphate beta-glucosyltransferase</fullName>
        <ecNumber evidence="4">2.4.1.117</ecNumber>
    </recommendedName>
</protein>
<keyword evidence="9" id="KW-0735">Signal-anchor</keyword>
<name>A0A1G2LRE7_9BACT</name>
<evidence type="ECO:0000256" key="1">
    <source>
        <dbReference type="ARBA" id="ARBA00004389"/>
    </source>
</evidence>
<proteinExistence type="inferred from homology"/>
<dbReference type="Proteomes" id="UP000178302">
    <property type="component" value="Unassembled WGS sequence"/>
</dbReference>
<feature type="domain" description="Glycosyltransferase 2-like" evidence="13">
    <location>
        <begin position="4"/>
        <end position="173"/>
    </location>
</feature>
<dbReference type="AlphaFoldDB" id="A0A1G2LRE7"/>
<evidence type="ECO:0000256" key="9">
    <source>
        <dbReference type="ARBA" id="ARBA00022968"/>
    </source>
</evidence>
<dbReference type="InterPro" id="IPR035518">
    <property type="entry name" value="DPG_synthase"/>
</dbReference>
<evidence type="ECO:0000256" key="3">
    <source>
        <dbReference type="ARBA" id="ARBA00006739"/>
    </source>
</evidence>
<dbReference type="Pfam" id="PF00535">
    <property type="entry name" value="Glycos_transf_2"/>
    <property type="match status" value="1"/>
</dbReference>
<gene>
    <name evidence="14" type="ORF">A2909_02735</name>
</gene>
<evidence type="ECO:0000256" key="4">
    <source>
        <dbReference type="ARBA" id="ARBA00012583"/>
    </source>
</evidence>
<dbReference type="CDD" id="cd04188">
    <property type="entry name" value="DPG_synthase"/>
    <property type="match status" value="1"/>
</dbReference>
<sequence length="240" mass="27752">MYLSVIIPAYNEESHITDTLIDVSRYLSKQNYSSEIIVVNDGSKDKTAEIVEKMRLTIHNLRFINNQKNQGKGASVKQGMISANGEYSIYIDGDNAININHLERFWPYINKGYDIVIGSIKLPGAIVEEEYSDYRKILGELSKYLIRIMAIWEIHDTQRAFKIFRQEAAERIFSKQTIMRWGFDIEILVIAKRLGYKIKELPVKWTNPSGAGKGVSFVGYLNTLKELFQIKWRLLKGEYD</sequence>
<evidence type="ECO:0000259" key="13">
    <source>
        <dbReference type="Pfam" id="PF00535"/>
    </source>
</evidence>
<dbReference type="GO" id="GO:0006487">
    <property type="term" value="P:protein N-linked glycosylation"/>
    <property type="evidence" value="ECO:0007669"/>
    <property type="project" value="TreeGrafter"/>
</dbReference>
<dbReference type="InterPro" id="IPR029044">
    <property type="entry name" value="Nucleotide-diphossugar_trans"/>
</dbReference>